<dbReference type="OrthoDB" id="9807574at2"/>
<dbReference type="PANTHER" id="PTHR36920">
    <property type="match status" value="1"/>
</dbReference>
<dbReference type="Proteomes" id="UP000192708">
    <property type="component" value="Unassembled WGS sequence"/>
</dbReference>
<dbReference type="SUPFAM" id="SSF56925">
    <property type="entry name" value="OMPA-like"/>
    <property type="match status" value="1"/>
</dbReference>
<dbReference type="Pfam" id="PF03922">
    <property type="entry name" value="OmpW"/>
    <property type="match status" value="1"/>
</dbReference>
<dbReference type="Gene3D" id="2.40.160.20">
    <property type="match status" value="1"/>
</dbReference>
<feature type="chain" id="PRO_5013207145" evidence="2">
    <location>
        <begin position="26"/>
        <end position="246"/>
    </location>
</feature>
<dbReference type="RefSeq" id="WP_084284682.1">
    <property type="nucleotide sequence ID" value="NZ_FWXJ01000012.1"/>
</dbReference>
<keyword evidence="4" id="KW-1185">Reference proteome</keyword>
<dbReference type="GO" id="GO:0055085">
    <property type="term" value="P:transmembrane transport"/>
    <property type="evidence" value="ECO:0007669"/>
    <property type="project" value="TreeGrafter"/>
</dbReference>
<feature type="signal peptide" evidence="2">
    <location>
        <begin position="1"/>
        <end position="25"/>
    </location>
</feature>
<gene>
    <name evidence="3" type="ORF">SAMN06296008_11216</name>
</gene>
<dbReference type="InterPro" id="IPR005618">
    <property type="entry name" value="OMPW"/>
</dbReference>
<accession>A0A1W2BAR9</accession>
<comment type="subcellular location">
    <subcellularLocation>
        <location evidence="1">Cell outer membrane</location>
    </subcellularLocation>
</comment>
<evidence type="ECO:0000256" key="1">
    <source>
        <dbReference type="ARBA" id="ARBA00004442"/>
    </source>
</evidence>
<evidence type="ECO:0000313" key="4">
    <source>
        <dbReference type="Proteomes" id="UP000192708"/>
    </source>
</evidence>
<dbReference type="GO" id="GO:0009279">
    <property type="term" value="C:cell outer membrane"/>
    <property type="evidence" value="ECO:0007669"/>
    <property type="project" value="UniProtKB-SubCell"/>
</dbReference>
<proteinExistence type="predicted"/>
<dbReference type="PANTHER" id="PTHR36920:SF1">
    <property type="entry name" value="OUTER MEMBRANE PROTEIN W"/>
    <property type="match status" value="1"/>
</dbReference>
<dbReference type="EMBL" id="FWXJ01000012">
    <property type="protein sequence ID" value="SMC70123.1"/>
    <property type="molecule type" value="Genomic_DNA"/>
</dbReference>
<evidence type="ECO:0000256" key="2">
    <source>
        <dbReference type="SAM" id="SignalP"/>
    </source>
</evidence>
<protein>
    <submittedName>
        <fullName evidence="3">Outer membrane protein</fullName>
    </submittedName>
</protein>
<name>A0A1W2BAR9_9BURK</name>
<sequence>MTLFRKSTIAAIAVTALGVSSQAFAQKAGDIVGYVGGALIVPKASLGPLTTTSASVPVTAGVTASLSGATAAIDPSSTITLGALYMWTDNIATELTIGIPPKMTVDVGTPAPTATAPTHPAAATAKVMNPSLVAKYLFNAPKDTLRPYVGLGVTYTSFSSVTPNTSDATVNVLAGTSASMSASWAPIFNVGAIYNIDEKWSVNASVSYVPLKTDVTFVGNAGVPITTTGTLTLNPWDFVVRLGYKF</sequence>
<dbReference type="STRING" id="1938817.SAMN06296008_11216"/>
<organism evidence="3 4">
    <name type="scientific">Polynucleobacter kasalickyi</name>
    <dbReference type="NCBI Taxonomy" id="1938817"/>
    <lineage>
        <taxon>Bacteria</taxon>
        <taxon>Pseudomonadati</taxon>
        <taxon>Pseudomonadota</taxon>
        <taxon>Betaproteobacteria</taxon>
        <taxon>Burkholderiales</taxon>
        <taxon>Burkholderiaceae</taxon>
        <taxon>Polynucleobacter</taxon>
    </lineage>
</organism>
<dbReference type="InterPro" id="IPR011250">
    <property type="entry name" value="OMP/PagP_B-barrel"/>
</dbReference>
<dbReference type="AlphaFoldDB" id="A0A1W2BAR9"/>
<reference evidence="3 4" key="1">
    <citation type="submission" date="2017-04" db="EMBL/GenBank/DDBJ databases">
        <authorList>
            <person name="Afonso C.L."/>
            <person name="Miller P.J."/>
            <person name="Scott M.A."/>
            <person name="Spackman E."/>
            <person name="Goraichik I."/>
            <person name="Dimitrov K.M."/>
            <person name="Suarez D.L."/>
            <person name="Swayne D.E."/>
        </authorList>
    </citation>
    <scope>NUCLEOTIDE SEQUENCE [LARGE SCALE GENOMIC DNA]</scope>
    <source>
        <strain evidence="3 4">VK13</strain>
    </source>
</reference>
<evidence type="ECO:0000313" key="3">
    <source>
        <dbReference type="EMBL" id="SMC70123.1"/>
    </source>
</evidence>
<keyword evidence="2" id="KW-0732">Signal</keyword>